<organism evidence="2">
    <name type="scientific">Brugia malayi</name>
    <name type="common">Filarial nematode worm</name>
    <dbReference type="NCBI Taxonomy" id="6279"/>
    <lineage>
        <taxon>Eukaryota</taxon>
        <taxon>Metazoa</taxon>
        <taxon>Ecdysozoa</taxon>
        <taxon>Nematoda</taxon>
        <taxon>Chromadorea</taxon>
        <taxon>Rhabditida</taxon>
        <taxon>Spirurina</taxon>
        <taxon>Spiruromorpha</taxon>
        <taxon>Filarioidea</taxon>
        <taxon>Onchocercidae</taxon>
        <taxon>Brugia</taxon>
    </lineage>
</organism>
<reference evidence="2" key="2">
    <citation type="submission" date="2012-12" db="EMBL/GenBank/DDBJ databases">
        <authorList>
            <consortium name="WormBase Consortium"/>
            <person name="Ghedin E."/>
            <person name="Paulini M."/>
        </authorList>
    </citation>
    <scope>NUCLEOTIDE SEQUENCE</scope>
    <source>
        <strain evidence="2">FR3</strain>
    </source>
</reference>
<name>A0A1I9GA35_BRUMA</name>
<accession>A0A1I9GA35</accession>
<proteinExistence type="predicted"/>
<dbReference type="AlphaFoldDB" id="A0A1I9GA35"/>
<evidence type="ECO:0000313" key="2">
    <source>
        <dbReference type="EMBL" id="CDQ07382.1"/>
    </source>
</evidence>
<dbReference type="EMBL" id="LN859482">
    <property type="protein sequence ID" value="CDQ07382.1"/>
    <property type="molecule type" value="Genomic_DNA"/>
</dbReference>
<sequence length="185" mass="19960">IELMVPDGRSLLVFLLPSNLYCLLCLRLGWDLGNGAGRGTGLVSGRRAGWVPGNGAGQGTAASSDLSWSWGLQTRKMESHMKTQGHGAVLATGNQGKPTGPWAQNVPPPEEENPRVSGGLYVSVTTGARVNFQAQNHILDRHTSVTQNMRPKAEMPRPKGKGYTLRYFSRTMDLNGLGLVFIMAD</sequence>
<protein>
    <submittedName>
        <fullName evidence="2">Bm11654</fullName>
    </submittedName>
</protein>
<gene>
    <name evidence="2" type="primary">Bm11654</name>
    <name evidence="2" type="ORF">BM_Bm11654</name>
</gene>
<feature type="non-terminal residue" evidence="2">
    <location>
        <position position="1"/>
    </location>
</feature>
<feature type="region of interest" description="Disordered" evidence="1">
    <location>
        <begin position="91"/>
        <end position="116"/>
    </location>
</feature>
<evidence type="ECO:0000256" key="1">
    <source>
        <dbReference type="SAM" id="MobiDB-lite"/>
    </source>
</evidence>
<reference evidence="2" key="1">
    <citation type="journal article" date="2007" name="Science">
        <title>Draft genome of the filarial nematode parasite Brugia malayi.</title>
        <authorList>
            <person name="Ghedin E."/>
            <person name="Wang S."/>
            <person name="Spiro D."/>
            <person name="Caler E."/>
            <person name="Zhao Q."/>
            <person name="Crabtree J."/>
            <person name="Allen J.E."/>
            <person name="Delcher A.L."/>
            <person name="Guiliano D.B."/>
            <person name="Miranda-Saavedra D."/>
            <person name="Angiuoli S.V."/>
            <person name="Creasy T."/>
            <person name="Amedeo P."/>
            <person name="Haas B."/>
            <person name="El-Sayed N.M."/>
            <person name="Wortman J.R."/>
            <person name="Feldblyum T."/>
            <person name="Tallon L."/>
            <person name="Schatz M."/>
            <person name="Shumway M."/>
            <person name="Koo H."/>
            <person name="Salzberg S.L."/>
            <person name="Schobel S."/>
            <person name="Pertea M."/>
            <person name="Pop M."/>
            <person name="White O."/>
            <person name="Barton G.J."/>
            <person name="Carlow C.K."/>
            <person name="Crawford M.J."/>
            <person name="Daub J."/>
            <person name="Dimmic M.W."/>
            <person name="Estes C.F."/>
            <person name="Foster J.M."/>
            <person name="Ganatra M."/>
            <person name="Gregory W.F."/>
            <person name="Johnson N.M."/>
            <person name="Jin J."/>
            <person name="Komuniecki R."/>
            <person name="Korf I."/>
            <person name="Kumar S."/>
            <person name="Laney S."/>
            <person name="Li B.W."/>
            <person name="Li W."/>
            <person name="Lindblom T.H."/>
            <person name="Lustigman S."/>
            <person name="Ma D."/>
            <person name="Maina C.V."/>
            <person name="Martin D.M."/>
            <person name="McCarter J.P."/>
            <person name="McReynolds L."/>
            <person name="Mitreva M."/>
            <person name="Nutman T.B."/>
            <person name="Parkinson J."/>
            <person name="Peregrin-Alvarez J.M."/>
            <person name="Poole C."/>
            <person name="Ren Q."/>
            <person name="Saunders L."/>
            <person name="Sluder A.E."/>
            <person name="Smith K."/>
            <person name="Stanke M."/>
            <person name="Unnasch T.R."/>
            <person name="Ware J."/>
            <person name="Wei A.D."/>
            <person name="Weil G."/>
            <person name="Williams D.J."/>
            <person name="Zhang Y."/>
            <person name="Williams S.A."/>
            <person name="Fraser-Liggett C."/>
            <person name="Slatko B."/>
            <person name="Blaxter M.L."/>
            <person name="Scott A.L."/>
        </authorList>
    </citation>
    <scope>NUCLEOTIDE SEQUENCE</scope>
    <source>
        <strain evidence="2">FR3</strain>
    </source>
</reference>